<dbReference type="Pfam" id="PF05504">
    <property type="entry name" value="Spore_GerAC"/>
    <property type="match status" value="1"/>
</dbReference>
<comment type="subcellular location">
    <subcellularLocation>
        <location evidence="1">Membrane</location>
        <topology evidence="1">Lipid-anchor</topology>
    </subcellularLocation>
</comment>
<evidence type="ECO:0000256" key="5">
    <source>
        <dbReference type="ARBA" id="ARBA00023136"/>
    </source>
</evidence>
<evidence type="ECO:0000259" key="9">
    <source>
        <dbReference type="Pfam" id="PF25198"/>
    </source>
</evidence>
<keyword evidence="5" id="KW-0472">Membrane</keyword>
<comment type="caution">
    <text evidence="10">The sequence shown here is derived from an EMBL/GenBank/DDBJ whole genome shotgun (WGS) entry which is preliminary data.</text>
</comment>
<dbReference type="Gene3D" id="3.30.300.210">
    <property type="entry name" value="Nutrient germinant receptor protein C, domain 3"/>
    <property type="match status" value="1"/>
</dbReference>
<gene>
    <name evidence="10" type="ORF">K0U00_05695</name>
</gene>
<feature type="domain" description="Spore germination GerAC-like C-terminal" evidence="8">
    <location>
        <begin position="224"/>
        <end position="387"/>
    </location>
</feature>
<sequence>MKRICRWILAVCLIVMCLTGCWDRRELSDLGIQLGTGFDKIGDNYQVSVQVVNPSAVSTKNGNGSRSPVVMYKASAPTLFEAFRKLTLTSPRKIYGAHIRVLVIGEALAREGISKILDFQTRVSEPRPDLFVMIAKNGTAENVLKIMTPLEEIPAVNMYSSLEASSKVWATTADVTLDKLVSQLITDGINPVLTGINVIGNQRTGEKEQNVKEIDSTARLKYSNLGVFKGDRLIGWLDPEETKGFNYIMNNINTTVNRVACPDGGNLTIEVYNSKTSTKSQIKQGKTLMNINVNITADIGEVECDIDLTSPPVINQLQKQAEKEIKQQMEQTMAHVQGKYKSDIFGFGQVIYHSHPKKWNQLKKDWDEEFPRIKVNYQVKVIVRKLGAIGNPITKELKE</sequence>
<evidence type="ECO:0000256" key="4">
    <source>
        <dbReference type="ARBA" id="ARBA00022729"/>
    </source>
</evidence>
<organism evidence="10 11">
    <name type="scientific">Paenibacillus sepulcri</name>
    <dbReference type="NCBI Taxonomy" id="359917"/>
    <lineage>
        <taxon>Bacteria</taxon>
        <taxon>Bacillati</taxon>
        <taxon>Bacillota</taxon>
        <taxon>Bacilli</taxon>
        <taxon>Bacillales</taxon>
        <taxon>Paenibacillaceae</taxon>
        <taxon>Paenibacillus</taxon>
    </lineage>
</organism>
<dbReference type="InterPro" id="IPR008844">
    <property type="entry name" value="Spore_GerAC-like"/>
</dbReference>
<dbReference type="InterPro" id="IPR038501">
    <property type="entry name" value="Spore_GerAC_C_sf"/>
</dbReference>
<dbReference type="NCBIfam" id="TIGR02887">
    <property type="entry name" value="spore_ger_x_C"/>
    <property type="match status" value="1"/>
</dbReference>
<dbReference type="PANTHER" id="PTHR35789:SF1">
    <property type="entry name" value="SPORE GERMINATION PROTEIN B3"/>
    <property type="match status" value="1"/>
</dbReference>
<dbReference type="InterPro" id="IPR057336">
    <property type="entry name" value="GerAC_N"/>
</dbReference>
<evidence type="ECO:0000313" key="10">
    <source>
        <dbReference type="EMBL" id="MBW7453530.1"/>
    </source>
</evidence>
<keyword evidence="7" id="KW-0449">Lipoprotein</keyword>
<evidence type="ECO:0000256" key="3">
    <source>
        <dbReference type="ARBA" id="ARBA00022544"/>
    </source>
</evidence>
<dbReference type="Proteomes" id="UP001519887">
    <property type="component" value="Unassembled WGS sequence"/>
</dbReference>
<dbReference type="RefSeq" id="WP_210038215.1">
    <property type="nucleotide sequence ID" value="NZ_JBHLVU010000022.1"/>
</dbReference>
<keyword evidence="3" id="KW-0309">Germination</keyword>
<keyword evidence="11" id="KW-1185">Reference proteome</keyword>
<evidence type="ECO:0000256" key="7">
    <source>
        <dbReference type="ARBA" id="ARBA00023288"/>
    </source>
</evidence>
<evidence type="ECO:0000256" key="1">
    <source>
        <dbReference type="ARBA" id="ARBA00004635"/>
    </source>
</evidence>
<feature type="domain" description="Spore germination protein N-terminal" evidence="9">
    <location>
        <begin position="23"/>
        <end position="196"/>
    </location>
</feature>
<evidence type="ECO:0000259" key="8">
    <source>
        <dbReference type="Pfam" id="PF05504"/>
    </source>
</evidence>
<keyword evidence="4" id="KW-0732">Signal</keyword>
<evidence type="ECO:0000256" key="6">
    <source>
        <dbReference type="ARBA" id="ARBA00023139"/>
    </source>
</evidence>
<dbReference type="Pfam" id="PF25198">
    <property type="entry name" value="Spore_GerAC_N"/>
    <property type="match status" value="1"/>
</dbReference>
<dbReference type="PANTHER" id="PTHR35789">
    <property type="entry name" value="SPORE GERMINATION PROTEIN B3"/>
    <property type="match status" value="1"/>
</dbReference>
<comment type="similarity">
    <text evidence="2">Belongs to the GerABKC lipoprotein family.</text>
</comment>
<evidence type="ECO:0000256" key="2">
    <source>
        <dbReference type="ARBA" id="ARBA00007886"/>
    </source>
</evidence>
<proteinExistence type="inferred from homology"/>
<dbReference type="InterPro" id="IPR046953">
    <property type="entry name" value="Spore_GerAC-like_C"/>
</dbReference>
<keyword evidence="6" id="KW-0564">Palmitate</keyword>
<evidence type="ECO:0000313" key="11">
    <source>
        <dbReference type="Proteomes" id="UP001519887"/>
    </source>
</evidence>
<protein>
    <submittedName>
        <fullName evidence="10">Ger(X)C family spore germination protein</fullName>
    </submittedName>
</protein>
<name>A0ABS7BY70_9BACL</name>
<reference evidence="10 11" key="1">
    <citation type="submission" date="2021-07" db="EMBL/GenBank/DDBJ databases">
        <title>Paenibacillus radiodurans sp. nov., isolated from the southeastern edge of Tengger Desert.</title>
        <authorList>
            <person name="Zhang G."/>
        </authorList>
    </citation>
    <scope>NUCLEOTIDE SEQUENCE [LARGE SCALE GENOMIC DNA]</scope>
    <source>
        <strain evidence="10 11">CCM 7311</strain>
    </source>
</reference>
<accession>A0ABS7BY70</accession>
<dbReference type="EMBL" id="JAHZIK010000085">
    <property type="protein sequence ID" value="MBW7453530.1"/>
    <property type="molecule type" value="Genomic_DNA"/>
</dbReference>